<dbReference type="Proteomes" id="UP000520011">
    <property type="component" value="Unassembled WGS sequence"/>
</dbReference>
<dbReference type="Gene3D" id="3.90.20.10">
    <property type="match status" value="1"/>
</dbReference>
<name>A0A7W8IM72_9BACL</name>
<dbReference type="InterPro" id="IPR029013">
    <property type="entry name" value="HP0062-like_sf"/>
</dbReference>
<comment type="caution">
    <text evidence="2">The sequence shown here is derived from an EMBL/GenBank/DDBJ whole genome shotgun (WGS) entry which is preliminary data.</text>
</comment>
<keyword evidence="1" id="KW-0175">Coiled coil</keyword>
<proteinExistence type="predicted"/>
<sequence>MEEKTMLKEILKALDLFASDVRSQITALDKKVQTLSEQMQEMNDRFEAKFEQVNERMQEMNDRFEKRIDQLEDEMKTKFSRIEAKLDGWRVELIETQETVDFFSHKTLQHEQKIRKLSQQQ</sequence>
<dbReference type="EMBL" id="JACHEP010000001">
    <property type="protein sequence ID" value="MBB5323166.1"/>
    <property type="molecule type" value="Genomic_DNA"/>
</dbReference>
<reference evidence="2 3" key="1">
    <citation type="submission" date="2020-08" db="EMBL/GenBank/DDBJ databases">
        <title>Genomic Encyclopedia of Type Strains, Phase IV (KMG-IV): sequencing the most valuable type-strain genomes for metagenomic binning, comparative biology and taxonomic classification.</title>
        <authorList>
            <person name="Goeker M."/>
        </authorList>
    </citation>
    <scope>NUCLEOTIDE SEQUENCE [LARGE SCALE GENOMIC DNA]</scope>
    <source>
        <strain evidence="2 3">DSM 16325</strain>
    </source>
</reference>
<evidence type="ECO:0000313" key="2">
    <source>
        <dbReference type="EMBL" id="MBB5323166.1"/>
    </source>
</evidence>
<organism evidence="2 3">
    <name type="scientific">Anoxybacteroides tepidamans</name>
    <dbReference type="NCBI Taxonomy" id="265948"/>
    <lineage>
        <taxon>Bacteria</taxon>
        <taxon>Bacillati</taxon>
        <taxon>Bacillota</taxon>
        <taxon>Bacilli</taxon>
        <taxon>Bacillales</taxon>
        <taxon>Anoxybacillaceae</taxon>
        <taxon>Anoxybacteroides</taxon>
    </lineage>
</organism>
<dbReference type="AlphaFoldDB" id="A0A7W8IM72"/>
<evidence type="ECO:0000313" key="3">
    <source>
        <dbReference type="Proteomes" id="UP000520011"/>
    </source>
</evidence>
<protein>
    <submittedName>
        <fullName evidence="2">Type VII secretion effector (TIGR04197 family)</fullName>
    </submittedName>
</protein>
<evidence type="ECO:0000256" key="1">
    <source>
        <dbReference type="SAM" id="Coils"/>
    </source>
</evidence>
<gene>
    <name evidence="2" type="ORF">HNQ34_000243</name>
</gene>
<dbReference type="RefSeq" id="WP_183250935.1">
    <property type="nucleotide sequence ID" value="NZ_JACHEP010000001.1"/>
</dbReference>
<keyword evidence="3" id="KW-1185">Reference proteome</keyword>
<dbReference type="SUPFAM" id="SSF158414">
    <property type="entry name" value="HP0062-like"/>
    <property type="match status" value="1"/>
</dbReference>
<feature type="coiled-coil region" evidence="1">
    <location>
        <begin position="25"/>
        <end position="81"/>
    </location>
</feature>
<accession>A0A7W8IM72</accession>